<proteinExistence type="predicted"/>
<dbReference type="GO" id="GO:0000978">
    <property type="term" value="F:RNA polymerase II cis-regulatory region sequence-specific DNA binding"/>
    <property type="evidence" value="ECO:0000318"/>
    <property type="project" value="GO_Central"/>
</dbReference>
<dbReference type="STRING" id="4081.A0A3Q7ELJ7"/>
<dbReference type="Proteomes" id="UP000004994">
    <property type="component" value="Chromosome 1"/>
</dbReference>
<protein>
    <recommendedName>
        <fullName evidence="3">K-box domain-containing protein</fullName>
    </recommendedName>
</protein>
<dbReference type="InParanoid" id="A0A3Q7ELJ7"/>
<accession>A0A3Q7ELJ7</accession>
<feature type="region of interest" description="Disordered" evidence="2">
    <location>
        <begin position="1"/>
        <end position="21"/>
    </location>
</feature>
<sequence length="205" mass="23538">MESIGEQGGESSRGYQRRLEGAVISPWRPQGMLDLGDGKGKKSKQGEFCSTQEIIERYKRHTKDRVQPENQAGPQYLQYMQHEAANLMKKIELLETAKRKFLGEGLQSCTLQEVQQIEKQLERSVGTIRARKLQVFKEQVERLKEKEKILAAENAELREKFGSLQQRETPNVEKEGEALCIDGSEKSDVETELFIGLPECRERRL</sequence>
<dbReference type="InterPro" id="IPR002487">
    <property type="entry name" value="TF_Kbox"/>
</dbReference>
<keyword evidence="1" id="KW-0175">Coiled coil</keyword>
<dbReference type="EnsemblPlants" id="Solyc01g093965.1.1">
    <property type="protein sequence ID" value="Solyc01g093965.1.1"/>
    <property type="gene ID" value="Solyc01g093965.1"/>
</dbReference>
<keyword evidence="5" id="KW-1185">Reference proteome</keyword>
<dbReference type="GO" id="GO:0005634">
    <property type="term" value="C:nucleus"/>
    <property type="evidence" value="ECO:0007669"/>
    <property type="project" value="InterPro"/>
</dbReference>
<evidence type="ECO:0000313" key="4">
    <source>
        <dbReference type="EnsemblPlants" id="Solyc01g093965.1.1"/>
    </source>
</evidence>
<evidence type="ECO:0000313" key="5">
    <source>
        <dbReference type="Proteomes" id="UP000004994"/>
    </source>
</evidence>
<evidence type="ECO:0000256" key="1">
    <source>
        <dbReference type="SAM" id="Coils"/>
    </source>
</evidence>
<feature type="domain" description="K-box" evidence="3">
    <location>
        <begin position="77"/>
        <end position="167"/>
    </location>
</feature>
<reference evidence="4" key="1">
    <citation type="journal article" date="2012" name="Nature">
        <title>The tomato genome sequence provides insights into fleshy fruit evolution.</title>
        <authorList>
            <consortium name="Tomato Genome Consortium"/>
        </authorList>
    </citation>
    <scope>NUCLEOTIDE SEQUENCE [LARGE SCALE GENOMIC DNA]</scope>
    <source>
        <strain evidence="4">cv. Heinz 1706</strain>
    </source>
</reference>
<evidence type="ECO:0000256" key="2">
    <source>
        <dbReference type="SAM" id="MobiDB-lite"/>
    </source>
</evidence>
<feature type="coiled-coil region" evidence="1">
    <location>
        <begin position="133"/>
        <end position="160"/>
    </location>
</feature>
<dbReference type="PROSITE" id="PS51297">
    <property type="entry name" value="K_BOX"/>
    <property type="match status" value="1"/>
</dbReference>
<dbReference type="Gramene" id="Solyc01g093965.1.1">
    <property type="protein sequence ID" value="Solyc01g093965.1.1"/>
    <property type="gene ID" value="Solyc01g093965.1"/>
</dbReference>
<evidence type="ECO:0000259" key="3">
    <source>
        <dbReference type="PROSITE" id="PS51297"/>
    </source>
</evidence>
<dbReference type="GO" id="GO:0006357">
    <property type="term" value="P:regulation of transcription by RNA polymerase II"/>
    <property type="evidence" value="ECO:0000318"/>
    <property type="project" value="GO_Central"/>
</dbReference>
<dbReference type="GO" id="GO:0000981">
    <property type="term" value="F:DNA-binding transcription factor activity, RNA polymerase II-specific"/>
    <property type="evidence" value="ECO:0000318"/>
    <property type="project" value="GO_Central"/>
</dbReference>
<reference evidence="4" key="2">
    <citation type="submission" date="2019-01" db="UniProtKB">
        <authorList>
            <consortium name="EnsemblPlants"/>
        </authorList>
    </citation>
    <scope>IDENTIFICATION</scope>
    <source>
        <strain evidence="4">cv. Heinz 1706</strain>
    </source>
</reference>
<dbReference type="Pfam" id="PF01486">
    <property type="entry name" value="K-box"/>
    <property type="match status" value="1"/>
</dbReference>
<dbReference type="OMA" id="ESRACEE"/>
<organism evidence="4">
    <name type="scientific">Solanum lycopersicum</name>
    <name type="common">Tomato</name>
    <name type="synonym">Lycopersicon esculentum</name>
    <dbReference type="NCBI Taxonomy" id="4081"/>
    <lineage>
        <taxon>Eukaryota</taxon>
        <taxon>Viridiplantae</taxon>
        <taxon>Streptophyta</taxon>
        <taxon>Embryophyta</taxon>
        <taxon>Tracheophyta</taxon>
        <taxon>Spermatophyta</taxon>
        <taxon>Magnoliopsida</taxon>
        <taxon>eudicotyledons</taxon>
        <taxon>Gunneridae</taxon>
        <taxon>Pentapetalae</taxon>
        <taxon>asterids</taxon>
        <taxon>lamiids</taxon>
        <taxon>Solanales</taxon>
        <taxon>Solanaceae</taxon>
        <taxon>Solanoideae</taxon>
        <taxon>Solaneae</taxon>
        <taxon>Solanum</taxon>
        <taxon>Solanum subgen. Lycopersicon</taxon>
    </lineage>
</organism>
<name>A0A3Q7ELJ7_SOLLC</name>
<dbReference type="AlphaFoldDB" id="A0A3Q7ELJ7"/>